<organism evidence="1 2">
    <name type="scientific">Paenibacillus woosongensis</name>
    <dbReference type="NCBI Taxonomy" id="307580"/>
    <lineage>
        <taxon>Bacteria</taxon>
        <taxon>Bacillati</taxon>
        <taxon>Bacillota</taxon>
        <taxon>Bacilli</taxon>
        <taxon>Bacillales</taxon>
        <taxon>Paenibacillaceae</taxon>
        <taxon>Paenibacillus</taxon>
    </lineage>
</organism>
<accession>A0A7X2YYK3</accession>
<dbReference type="AlphaFoldDB" id="A0A7X2YYK3"/>
<evidence type="ECO:0000313" key="2">
    <source>
        <dbReference type="Proteomes" id="UP000447876"/>
    </source>
</evidence>
<dbReference type="EMBL" id="WNZW01000001">
    <property type="protein sequence ID" value="MUG43541.1"/>
    <property type="molecule type" value="Genomic_DNA"/>
</dbReference>
<protein>
    <submittedName>
        <fullName evidence="1">Uncharacterized protein</fullName>
    </submittedName>
</protein>
<gene>
    <name evidence="1" type="ORF">GNP95_00730</name>
</gene>
<proteinExistence type="predicted"/>
<reference evidence="1 2" key="1">
    <citation type="submission" date="2019-11" db="EMBL/GenBank/DDBJ databases">
        <title>Draft genome sequences of five Paenibacillus species of dairy origin.</title>
        <authorList>
            <person name="Olajide A.M."/>
            <person name="Chen S."/>
            <person name="Lapointe G."/>
        </authorList>
    </citation>
    <scope>NUCLEOTIDE SEQUENCE [LARGE SCALE GENOMIC DNA]</scope>
    <source>
        <strain evidence="1 2">12CR55</strain>
    </source>
</reference>
<comment type="caution">
    <text evidence="1">The sequence shown here is derived from an EMBL/GenBank/DDBJ whole genome shotgun (WGS) entry which is preliminary data.</text>
</comment>
<dbReference type="Proteomes" id="UP000447876">
    <property type="component" value="Unassembled WGS sequence"/>
</dbReference>
<dbReference type="RefSeq" id="WP_155609023.1">
    <property type="nucleotide sequence ID" value="NZ_WNZW01000001.1"/>
</dbReference>
<dbReference type="OrthoDB" id="2608048at2"/>
<name>A0A7X2YYK3_9BACL</name>
<evidence type="ECO:0000313" key="1">
    <source>
        <dbReference type="EMBL" id="MUG43541.1"/>
    </source>
</evidence>
<sequence length="132" mass="14955">MRKIRVVAMAAGLIAVTVLLLGLSLFLGSRSNGVSSLDLHEIRKIAWKSVENNRYDTITTNWEQARVELIESKDKWIIPTTDEQKKKLEQIEKTESILIAVTFNTEQDGLLGPIVPIIDPKSMKVIGFYPRY</sequence>